<keyword evidence="3" id="KW-1185">Reference proteome</keyword>
<organism evidence="2 3">
    <name type="scientific">Favolaschia claudopus</name>
    <dbReference type="NCBI Taxonomy" id="2862362"/>
    <lineage>
        <taxon>Eukaryota</taxon>
        <taxon>Fungi</taxon>
        <taxon>Dikarya</taxon>
        <taxon>Basidiomycota</taxon>
        <taxon>Agaricomycotina</taxon>
        <taxon>Agaricomycetes</taxon>
        <taxon>Agaricomycetidae</taxon>
        <taxon>Agaricales</taxon>
        <taxon>Marasmiineae</taxon>
        <taxon>Mycenaceae</taxon>
        <taxon>Favolaschia</taxon>
    </lineage>
</organism>
<evidence type="ECO:0000256" key="1">
    <source>
        <dbReference type="SAM" id="MobiDB-lite"/>
    </source>
</evidence>
<comment type="caution">
    <text evidence="2">The sequence shown here is derived from an EMBL/GenBank/DDBJ whole genome shotgun (WGS) entry which is preliminary data.</text>
</comment>
<proteinExistence type="predicted"/>
<evidence type="ECO:0000313" key="2">
    <source>
        <dbReference type="EMBL" id="KAK6972109.1"/>
    </source>
</evidence>
<dbReference type="EMBL" id="JAWWNJ010000194">
    <property type="protein sequence ID" value="KAK6972109.1"/>
    <property type="molecule type" value="Genomic_DNA"/>
</dbReference>
<dbReference type="Proteomes" id="UP001362999">
    <property type="component" value="Unassembled WGS sequence"/>
</dbReference>
<name>A0AAV9Z6I2_9AGAR</name>
<gene>
    <name evidence="2" type="ORF">R3P38DRAFT_3240712</name>
</gene>
<dbReference type="AlphaFoldDB" id="A0AAV9Z6I2"/>
<accession>A0AAV9Z6I2</accession>
<evidence type="ECO:0000313" key="3">
    <source>
        <dbReference type="Proteomes" id="UP001362999"/>
    </source>
</evidence>
<feature type="region of interest" description="Disordered" evidence="1">
    <location>
        <begin position="29"/>
        <end position="60"/>
    </location>
</feature>
<feature type="compositionally biased region" description="Polar residues" evidence="1">
    <location>
        <begin position="29"/>
        <end position="43"/>
    </location>
</feature>
<protein>
    <submittedName>
        <fullName evidence="2">Uncharacterized protein</fullName>
    </submittedName>
</protein>
<feature type="compositionally biased region" description="Low complexity" evidence="1">
    <location>
        <begin position="48"/>
        <end position="57"/>
    </location>
</feature>
<reference evidence="2 3" key="1">
    <citation type="journal article" date="2024" name="J Genomics">
        <title>Draft genome sequencing and assembly of Favolaschia claudopus CIRM-BRFM 2984 isolated from oak limbs.</title>
        <authorList>
            <person name="Navarro D."/>
            <person name="Drula E."/>
            <person name="Chaduli D."/>
            <person name="Cazenave R."/>
            <person name="Ahrendt S."/>
            <person name="Wang J."/>
            <person name="Lipzen A."/>
            <person name="Daum C."/>
            <person name="Barry K."/>
            <person name="Grigoriev I.V."/>
            <person name="Favel A."/>
            <person name="Rosso M.N."/>
            <person name="Martin F."/>
        </authorList>
    </citation>
    <scope>NUCLEOTIDE SEQUENCE [LARGE SCALE GENOMIC DNA]</scope>
    <source>
        <strain evidence="2 3">CIRM-BRFM 2984</strain>
    </source>
</reference>
<sequence>MDMLFTTPPSTAHPYINSRRIILRQTGATDQLQNVSPPSSTLFPLSHRPATTAPSAPARRRREPQYGLLHARLILSTRWMVGSDLGETHLRLQDRSGFEDRDGTDRTPHEELDEKTRWGPCRLIRYMHFRRPGGCPSLRVPIYAPHPSPSSSSAFTLTRLAVAAHCPRHTSPPAYPHWQLFIPSSRPYLPVVLLSISASTPDVEEESECG</sequence>